<dbReference type="RefSeq" id="WP_181610840.1">
    <property type="nucleotide sequence ID" value="NZ_BAABAM010000002.1"/>
</dbReference>
<reference evidence="2 3" key="1">
    <citation type="submission" date="2020-07" db="EMBL/GenBank/DDBJ databases">
        <title>Genomic Encyclopedia of Type Strains, Phase IV (KMG-IV): sequencing the most valuable type-strain genomes for metagenomic binning, comparative biology and taxonomic classification.</title>
        <authorList>
            <person name="Goeker M."/>
        </authorList>
    </citation>
    <scope>NUCLEOTIDE SEQUENCE [LARGE SCALE GENOMIC DNA]</scope>
    <source>
        <strain evidence="2 3">DSM 45533</strain>
    </source>
</reference>
<organism evidence="2 3">
    <name type="scientific">Nonomuraea soli</name>
    <dbReference type="NCBI Taxonomy" id="1032476"/>
    <lineage>
        <taxon>Bacteria</taxon>
        <taxon>Bacillati</taxon>
        <taxon>Actinomycetota</taxon>
        <taxon>Actinomycetes</taxon>
        <taxon>Streptosporangiales</taxon>
        <taxon>Streptosporangiaceae</taxon>
        <taxon>Nonomuraea</taxon>
    </lineage>
</organism>
<evidence type="ECO:0000259" key="1">
    <source>
        <dbReference type="PROSITE" id="PS51819"/>
    </source>
</evidence>
<accession>A0A7W0HQN1</accession>
<dbReference type="PANTHER" id="PTHR33993:SF2">
    <property type="entry name" value="VOC DOMAIN-CONTAINING PROTEIN"/>
    <property type="match status" value="1"/>
</dbReference>
<dbReference type="EMBL" id="JACDUR010000003">
    <property type="protein sequence ID" value="MBA2892119.1"/>
    <property type="molecule type" value="Genomic_DNA"/>
</dbReference>
<comment type="caution">
    <text evidence="2">The sequence shown here is derived from an EMBL/GenBank/DDBJ whole genome shotgun (WGS) entry which is preliminary data.</text>
</comment>
<sequence>MSGKVVHFEIPADNVERARAFYTEAFGWQVGPVPGMNYTMVMTAPADDQGMPTEPGAINGGMFERTGEWSGFKSPVIVIDVPSVDAALKKVEELGGTIVAPKMQVGEMGFAGYFTDSEGNVLGLWESAG</sequence>
<dbReference type="Proteomes" id="UP000530928">
    <property type="component" value="Unassembled WGS sequence"/>
</dbReference>
<dbReference type="Pfam" id="PF22677">
    <property type="entry name" value="Ble-like_N"/>
    <property type="match status" value="1"/>
</dbReference>
<evidence type="ECO:0000313" key="2">
    <source>
        <dbReference type="EMBL" id="MBA2892119.1"/>
    </source>
</evidence>
<proteinExistence type="predicted"/>
<name>A0A7W0HQN1_9ACTN</name>
<keyword evidence="3" id="KW-1185">Reference proteome</keyword>
<dbReference type="InterPro" id="IPR053863">
    <property type="entry name" value="Glyoxy/Ble-like_N"/>
</dbReference>
<dbReference type="AlphaFoldDB" id="A0A7W0HQN1"/>
<dbReference type="SUPFAM" id="SSF54593">
    <property type="entry name" value="Glyoxalase/Bleomycin resistance protein/Dihydroxybiphenyl dioxygenase"/>
    <property type="match status" value="1"/>
</dbReference>
<evidence type="ECO:0000313" key="3">
    <source>
        <dbReference type="Proteomes" id="UP000530928"/>
    </source>
</evidence>
<dbReference type="InterPro" id="IPR029068">
    <property type="entry name" value="Glyas_Bleomycin-R_OHBP_Dase"/>
</dbReference>
<feature type="domain" description="VOC" evidence="1">
    <location>
        <begin position="4"/>
        <end position="127"/>
    </location>
</feature>
<dbReference type="InterPro" id="IPR052164">
    <property type="entry name" value="Anthracycline_SecMetBiosynth"/>
</dbReference>
<dbReference type="InterPro" id="IPR037523">
    <property type="entry name" value="VOC_core"/>
</dbReference>
<gene>
    <name evidence="2" type="ORF">HNR30_003460</name>
</gene>
<dbReference type="CDD" id="cd07247">
    <property type="entry name" value="SgaA_N_like"/>
    <property type="match status" value="1"/>
</dbReference>
<protein>
    <recommendedName>
        <fullName evidence="1">VOC domain-containing protein</fullName>
    </recommendedName>
</protein>
<dbReference type="Gene3D" id="3.10.180.10">
    <property type="entry name" value="2,3-Dihydroxybiphenyl 1,2-Dioxygenase, domain 1"/>
    <property type="match status" value="1"/>
</dbReference>
<dbReference type="PROSITE" id="PS51819">
    <property type="entry name" value="VOC"/>
    <property type="match status" value="1"/>
</dbReference>
<dbReference type="PANTHER" id="PTHR33993">
    <property type="entry name" value="GLYOXALASE-RELATED"/>
    <property type="match status" value="1"/>
</dbReference>